<organism evidence="2 3">
    <name type="scientific">Gandjariella thermophila</name>
    <dbReference type="NCBI Taxonomy" id="1931992"/>
    <lineage>
        <taxon>Bacteria</taxon>
        <taxon>Bacillati</taxon>
        <taxon>Actinomycetota</taxon>
        <taxon>Actinomycetes</taxon>
        <taxon>Pseudonocardiales</taxon>
        <taxon>Pseudonocardiaceae</taxon>
        <taxon>Gandjariella</taxon>
    </lineage>
</organism>
<protein>
    <submittedName>
        <fullName evidence="2">Anti-sigma factor antagonist</fullName>
    </submittedName>
</protein>
<dbReference type="InterPro" id="IPR036513">
    <property type="entry name" value="STAS_dom_sf"/>
</dbReference>
<dbReference type="PANTHER" id="PTHR33745:SF1">
    <property type="entry name" value="RSBT ANTAGONIST PROTEIN RSBS"/>
    <property type="match status" value="1"/>
</dbReference>
<dbReference type="Proteomes" id="UP000298860">
    <property type="component" value="Unassembled WGS sequence"/>
</dbReference>
<comment type="caution">
    <text evidence="2">The sequence shown here is derived from an EMBL/GenBank/DDBJ whole genome shotgun (WGS) entry which is preliminary data.</text>
</comment>
<reference evidence="3" key="1">
    <citation type="submission" date="2019-04" db="EMBL/GenBank/DDBJ databases">
        <title>Draft genome sequence of Pseudonocardiaceae bacterium SL3-2-4.</title>
        <authorList>
            <person name="Ningsih F."/>
            <person name="Yokota A."/>
            <person name="Sakai Y."/>
            <person name="Nanatani K."/>
            <person name="Yabe S."/>
            <person name="Oetari A."/>
            <person name="Sjamsuridzal W."/>
        </authorList>
    </citation>
    <scope>NUCLEOTIDE SEQUENCE [LARGE SCALE GENOMIC DNA]</scope>
    <source>
        <strain evidence="3">SL3-2-4</strain>
    </source>
</reference>
<dbReference type="Pfam" id="PF01740">
    <property type="entry name" value="STAS"/>
    <property type="match status" value="1"/>
</dbReference>
<dbReference type="OrthoDB" id="9797171at2"/>
<dbReference type="CDD" id="cd07041">
    <property type="entry name" value="STAS_RsbR_RsbS_like"/>
    <property type="match status" value="1"/>
</dbReference>
<dbReference type="AlphaFoldDB" id="A0A4D4J1J9"/>
<proteinExistence type="predicted"/>
<evidence type="ECO:0000313" key="2">
    <source>
        <dbReference type="EMBL" id="GDY28668.1"/>
    </source>
</evidence>
<name>A0A4D4J1J9_9PSEU</name>
<dbReference type="RefSeq" id="WP_137811859.1">
    <property type="nucleotide sequence ID" value="NZ_BJFL01000001.1"/>
</dbReference>
<sequence>MTTQPVIRLDDVLLVSLHSDMGDEDAIRLQDDIADRVASVAPRGVLLDLSAVEIIDSFLARVVHDMAAVTATMDAVTVVVGIRPAVAITMAELGLDLGGLCTALTVDAGLRELRARDEVRDRERP</sequence>
<evidence type="ECO:0000313" key="3">
    <source>
        <dbReference type="Proteomes" id="UP000298860"/>
    </source>
</evidence>
<dbReference type="EMBL" id="BJFL01000001">
    <property type="protein sequence ID" value="GDY28668.1"/>
    <property type="molecule type" value="Genomic_DNA"/>
</dbReference>
<keyword evidence="3" id="KW-1185">Reference proteome</keyword>
<dbReference type="SUPFAM" id="SSF52091">
    <property type="entry name" value="SpoIIaa-like"/>
    <property type="match status" value="1"/>
</dbReference>
<dbReference type="Gene3D" id="3.30.750.24">
    <property type="entry name" value="STAS domain"/>
    <property type="match status" value="1"/>
</dbReference>
<dbReference type="PROSITE" id="PS50801">
    <property type="entry name" value="STAS"/>
    <property type="match status" value="1"/>
</dbReference>
<accession>A0A4D4J1J9</accession>
<dbReference type="PANTHER" id="PTHR33745">
    <property type="entry name" value="RSBT ANTAGONIST PROTEIN RSBS-RELATED"/>
    <property type="match status" value="1"/>
</dbReference>
<evidence type="ECO:0000259" key="1">
    <source>
        <dbReference type="PROSITE" id="PS50801"/>
    </source>
</evidence>
<dbReference type="InterPro" id="IPR002645">
    <property type="entry name" value="STAS_dom"/>
</dbReference>
<gene>
    <name evidence="2" type="ORF">GTS_03010</name>
</gene>
<dbReference type="InterPro" id="IPR051932">
    <property type="entry name" value="Bact_StressResp_Reg"/>
</dbReference>
<feature type="domain" description="STAS" evidence="1">
    <location>
        <begin position="2"/>
        <end position="113"/>
    </location>
</feature>